<evidence type="ECO:0000256" key="4">
    <source>
        <dbReference type="RuleBase" id="RU003512"/>
    </source>
</evidence>
<keyword evidence="2 4" id="KW-0813">Transport</keyword>
<sequence length="310" mass="34398">MLSSQIRAVFHRTLLTISLLFASHAVVGSDKLTIGITLHPYYSYVATIVQDRATILPLVDAGFNPHNYQPQPGDLLRLQQMDVLVVNGIGHDDYAMKVLAAAQRSDLQVIYANQQVPLLAAMGASVGDGAKNPHTFVGIATSIQKVYTIAQALAQLDPDNGEFYLANARQFARQMRQMKQAAMQQLIDANVQALKVATTHNAYNYLLQEFGIEVSAVIEPAHGVEPSASQLQDTINKIRQSGINVLFYELEMPNRFVDTIERETGVKLYRFSHMTHGPFTADKVIKEMQDNTQTLVQAIHYANQMSEQAQ</sequence>
<dbReference type="PRINTS" id="PR00690">
    <property type="entry name" value="ADHESNFAMILY"/>
</dbReference>
<name>A0AAU6SLR4_UNCXX</name>
<keyword evidence="3" id="KW-0732">Signal</keyword>
<dbReference type="GO" id="GO:0030001">
    <property type="term" value="P:metal ion transport"/>
    <property type="evidence" value="ECO:0007669"/>
    <property type="project" value="InterPro"/>
</dbReference>
<protein>
    <submittedName>
        <fullName evidence="5">Zinc ABC transporter substrate-binding protein</fullName>
    </submittedName>
</protein>
<evidence type="ECO:0000313" key="5">
    <source>
        <dbReference type="EMBL" id="XAG20884.1"/>
    </source>
</evidence>
<dbReference type="Gene3D" id="3.40.50.1980">
    <property type="entry name" value="Nitrogenase molybdenum iron protein domain"/>
    <property type="match status" value="2"/>
</dbReference>
<dbReference type="GO" id="GO:0007155">
    <property type="term" value="P:cell adhesion"/>
    <property type="evidence" value="ECO:0007669"/>
    <property type="project" value="InterPro"/>
</dbReference>
<dbReference type="PRINTS" id="PR00691">
    <property type="entry name" value="ADHESINB"/>
</dbReference>
<organism evidence="5">
    <name type="scientific">bacterium 19PA01SH03</name>
    <dbReference type="NCBI Taxonomy" id="2920705"/>
    <lineage>
        <taxon>Bacteria</taxon>
    </lineage>
</organism>
<dbReference type="SUPFAM" id="SSF53807">
    <property type="entry name" value="Helical backbone' metal receptor"/>
    <property type="match status" value="1"/>
</dbReference>
<dbReference type="InterPro" id="IPR006129">
    <property type="entry name" value="AdhesinB"/>
</dbReference>
<proteinExistence type="inferred from homology"/>
<dbReference type="InterPro" id="IPR006128">
    <property type="entry name" value="Lipoprotein_PsaA-like"/>
</dbReference>
<evidence type="ECO:0000256" key="1">
    <source>
        <dbReference type="ARBA" id="ARBA00011028"/>
    </source>
</evidence>
<comment type="similarity">
    <text evidence="1 4">Belongs to the bacterial solute-binding protein 9 family.</text>
</comment>
<dbReference type="InterPro" id="IPR006127">
    <property type="entry name" value="ZnuA-like"/>
</dbReference>
<dbReference type="GO" id="GO:0046872">
    <property type="term" value="F:metal ion binding"/>
    <property type="evidence" value="ECO:0007669"/>
    <property type="project" value="InterPro"/>
</dbReference>
<dbReference type="PANTHER" id="PTHR42953">
    <property type="entry name" value="HIGH-AFFINITY ZINC UPTAKE SYSTEM PROTEIN ZNUA-RELATED"/>
    <property type="match status" value="1"/>
</dbReference>
<reference evidence="5" key="1">
    <citation type="submission" date="2022-03" db="EMBL/GenBank/DDBJ databases">
        <title>Sea Food Isolates.</title>
        <authorList>
            <person name="Li c."/>
        </authorList>
    </citation>
    <scope>NUCLEOTIDE SEQUENCE</scope>
    <source>
        <strain evidence="5">19PA01SH03</strain>
    </source>
</reference>
<dbReference type="Pfam" id="PF01297">
    <property type="entry name" value="ZnuA"/>
    <property type="match status" value="1"/>
</dbReference>
<dbReference type="AlphaFoldDB" id="A0AAU6SLR4"/>
<dbReference type="PANTHER" id="PTHR42953:SF3">
    <property type="entry name" value="HIGH-AFFINITY ZINC UPTAKE SYSTEM PROTEIN ZNUA"/>
    <property type="match status" value="1"/>
</dbReference>
<gene>
    <name evidence="5" type="ORF">MRN70_11370</name>
</gene>
<accession>A0AAU6SLR4</accession>
<dbReference type="InterPro" id="IPR050492">
    <property type="entry name" value="Bact_metal-bind_prot9"/>
</dbReference>
<dbReference type="EMBL" id="CP095338">
    <property type="protein sequence ID" value="XAG20884.1"/>
    <property type="molecule type" value="Genomic_DNA"/>
</dbReference>
<evidence type="ECO:0000256" key="2">
    <source>
        <dbReference type="ARBA" id="ARBA00022448"/>
    </source>
</evidence>
<evidence type="ECO:0000256" key="3">
    <source>
        <dbReference type="ARBA" id="ARBA00022729"/>
    </source>
</evidence>